<dbReference type="PANTHER" id="PTHR10587">
    <property type="entry name" value="GLYCOSYL TRANSFERASE-RELATED"/>
    <property type="match status" value="1"/>
</dbReference>
<dbReference type="GO" id="GO:0016020">
    <property type="term" value="C:membrane"/>
    <property type="evidence" value="ECO:0007669"/>
    <property type="project" value="TreeGrafter"/>
</dbReference>
<sequence length="204" mass="21357">MVSRVPTTSRVVALTFDAGANGDGVPAILATLRAQHVPASFYLTGDFVRAFPTLARQMAAYGRIGNHTDNHPHLSTLSDAAVRTEVSDGAAAITAVTGRSPRPLFRFPFGEYTPHTLSLVNSMGYVAVGWTVDTLGWKGTSGGQSADTVVARVLAARTPGEIVLMHVGSNPDDHTILDADALPRVVSALRAAGYSFVTLSALGV</sequence>
<evidence type="ECO:0000256" key="2">
    <source>
        <dbReference type="ARBA" id="ARBA00022801"/>
    </source>
</evidence>
<dbReference type="Gene3D" id="3.20.20.370">
    <property type="entry name" value="Glycoside hydrolase/deacetylase"/>
    <property type="match status" value="1"/>
</dbReference>
<dbReference type="GO" id="GO:0005975">
    <property type="term" value="P:carbohydrate metabolic process"/>
    <property type="evidence" value="ECO:0007669"/>
    <property type="project" value="InterPro"/>
</dbReference>
<comment type="caution">
    <text evidence="4">The sequence shown here is derived from an EMBL/GenBank/DDBJ whole genome shotgun (WGS) entry which is preliminary data.</text>
</comment>
<gene>
    <name evidence="4" type="ORF">FB474_2313</name>
</gene>
<dbReference type="Proteomes" id="UP000319514">
    <property type="component" value="Unassembled WGS sequence"/>
</dbReference>
<evidence type="ECO:0000256" key="1">
    <source>
        <dbReference type="ARBA" id="ARBA00022723"/>
    </source>
</evidence>
<dbReference type="Pfam" id="PF01522">
    <property type="entry name" value="Polysacc_deac_1"/>
    <property type="match status" value="1"/>
</dbReference>
<dbReference type="EMBL" id="VFOQ01000001">
    <property type="protein sequence ID" value="TQL60913.1"/>
    <property type="molecule type" value="Genomic_DNA"/>
</dbReference>
<feature type="domain" description="NodB homology" evidence="3">
    <location>
        <begin position="10"/>
        <end position="197"/>
    </location>
</feature>
<dbReference type="InterPro" id="IPR050248">
    <property type="entry name" value="Polysacc_deacetylase_ArnD"/>
</dbReference>
<evidence type="ECO:0000259" key="3">
    <source>
        <dbReference type="PROSITE" id="PS51677"/>
    </source>
</evidence>
<dbReference type="PANTHER" id="PTHR10587:SF133">
    <property type="entry name" value="CHITIN DEACETYLASE 1-RELATED"/>
    <property type="match status" value="1"/>
</dbReference>
<dbReference type="InterPro" id="IPR011330">
    <property type="entry name" value="Glyco_hydro/deAcase_b/a-brl"/>
</dbReference>
<accession>A0A542ZKN4</accession>
<keyword evidence="5" id="KW-1185">Reference proteome</keyword>
<dbReference type="InterPro" id="IPR002509">
    <property type="entry name" value="NODB_dom"/>
</dbReference>
<evidence type="ECO:0000313" key="5">
    <source>
        <dbReference type="Proteomes" id="UP000319514"/>
    </source>
</evidence>
<proteinExistence type="predicted"/>
<name>A0A542ZKN4_9MICO</name>
<protein>
    <submittedName>
        <fullName evidence="4">Peptidoglycan/xylan/chitin deacetylase (PgdA/CDA1 family)</fullName>
    </submittedName>
</protein>
<dbReference type="GO" id="GO:0046872">
    <property type="term" value="F:metal ion binding"/>
    <property type="evidence" value="ECO:0007669"/>
    <property type="project" value="UniProtKB-KW"/>
</dbReference>
<evidence type="ECO:0000313" key="4">
    <source>
        <dbReference type="EMBL" id="TQL60913.1"/>
    </source>
</evidence>
<dbReference type="SUPFAM" id="SSF88713">
    <property type="entry name" value="Glycoside hydrolase/deacetylase"/>
    <property type="match status" value="1"/>
</dbReference>
<dbReference type="PROSITE" id="PS51677">
    <property type="entry name" value="NODB"/>
    <property type="match status" value="1"/>
</dbReference>
<dbReference type="AlphaFoldDB" id="A0A542ZKN4"/>
<organism evidence="4 5">
    <name type="scientific">Oryzihumus leptocrescens</name>
    <dbReference type="NCBI Taxonomy" id="297536"/>
    <lineage>
        <taxon>Bacteria</taxon>
        <taxon>Bacillati</taxon>
        <taxon>Actinomycetota</taxon>
        <taxon>Actinomycetes</taxon>
        <taxon>Micrococcales</taxon>
        <taxon>Intrasporangiaceae</taxon>
        <taxon>Oryzihumus</taxon>
    </lineage>
</organism>
<dbReference type="CDD" id="cd10917">
    <property type="entry name" value="CE4_NodB_like_6s_7s"/>
    <property type="match status" value="1"/>
</dbReference>
<reference evidence="4 5" key="1">
    <citation type="submission" date="2019-06" db="EMBL/GenBank/DDBJ databases">
        <title>Sequencing the genomes of 1000 actinobacteria strains.</title>
        <authorList>
            <person name="Klenk H.-P."/>
        </authorList>
    </citation>
    <scope>NUCLEOTIDE SEQUENCE [LARGE SCALE GENOMIC DNA]</scope>
    <source>
        <strain evidence="4 5">DSM 18082</strain>
    </source>
</reference>
<dbReference type="GO" id="GO:0016810">
    <property type="term" value="F:hydrolase activity, acting on carbon-nitrogen (but not peptide) bonds"/>
    <property type="evidence" value="ECO:0007669"/>
    <property type="project" value="InterPro"/>
</dbReference>
<keyword evidence="2" id="KW-0378">Hydrolase</keyword>
<keyword evidence="1" id="KW-0479">Metal-binding</keyword>